<evidence type="ECO:0000313" key="10">
    <source>
        <dbReference type="Proteomes" id="UP000186221"/>
    </source>
</evidence>
<feature type="domain" description="SpoVT-AbrB" evidence="8">
    <location>
        <begin position="92"/>
        <end position="135"/>
    </location>
</feature>
<dbReference type="InterPro" id="IPR007159">
    <property type="entry name" value="SpoVT-AbrB_dom"/>
</dbReference>
<evidence type="ECO:0000256" key="1">
    <source>
        <dbReference type="ARBA" id="ARBA00013860"/>
    </source>
</evidence>
<keyword evidence="10" id="KW-1185">Reference proteome</keyword>
<dbReference type="EMBL" id="FTOG01000001">
    <property type="protein sequence ID" value="SIS40911.1"/>
    <property type="molecule type" value="Genomic_DNA"/>
</dbReference>
<dbReference type="GO" id="GO:0003700">
    <property type="term" value="F:DNA-binding transcription factor activity"/>
    <property type="evidence" value="ECO:0007669"/>
    <property type="project" value="UniProtKB-UniRule"/>
</dbReference>
<gene>
    <name evidence="7" type="primary">mraZ</name>
    <name evidence="9" type="ORF">SAMN05421580_10125</name>
</gene>
<dbReference type="CDD" id="cd16321">
    <property type="entry name" value="MraZ_C"/>
    <property type="match status" value="1"/>
</dbReference>
<dbReference type="GO" id="GO:0009295">
    <property type="term" value="C:nucleoid"/>
    <property type="evidence" value="ECO:0007669"/>
    <property type="project" value="UniProtKB-SubCell"/>
</dbReference>
<dbReference type="PANTHER" id="PTHR34701">
    <property type="entry name" value="TRANSCRIPTIONAL REGULATOR MRAZ"/>
    <property type="match status" value="1"/>
</dbReference>
<dbReference type="GO" id="GO:0000976">
    <property type="term" value="F:transcription cis-regulatory region binding"/>
    <property type="evidence" value="ECO:0007669"/>
    <property type="project" value="TreeGrafter"/>
</dbReference>
<dbReference type="GO" id="GO:0005737">
    <property type="term" value="C:cytoplasm"/>
    <property type="evidence" value="ECO:0007669"/>
    <property type="project" value="UniProtKB-UniRule"/>
</dbReference>
<dbReference type="InterPro" id="IPR020603">
    <property type="entry name" value="MraZ_dom"/>
</dbReference>
<comment type="subcellular location">
    <subcellularLocation>
        <location evidence="7">Cytoplasm</location>
        <location evidence="7">Nucleoid</location>
    </subcellularLocation>
</comment>
<dbReference type="GO" id="GO:2000143">
    <property type="term" value="P:negative regulation of DNA-templated transcription initiation"/>
    <property type="evidence" value="ECO:0007669"/>
    <property type="project" value="TreeGrafter"/>
</dbReference>
<evidence type="ECO:0000256" key="6">
    <source>
        <dbReference type="ARBA" id="ARBA00023163"/>
    </source>
</evidence>
<dbReference type="InterPro" id="IPR035642">
    <property type="entry name" value="MraZ_N"/>
</dbReference>
<keyword evidence="3" id="KW-0677">Repeat</keyword>
<dbReference type="PROSITE" id="PS51740">
    <property type="entry name" value="SPOVT_ABRB"/>
    <property type="match status" value="2"/>
</dbReference>
<dbReference type="Proteomes" id="UP000186221">
    <property type="component" value="Unassembled WGS sequence"/>
</dbReference>
<evidence type="ECO:0000313" key="9">
    <source>
        <dbReference type="EMBL" id="SIS40911.1"/>
    </source>
</evidence>
<evidence type="ECO:0000256" key="4">
    <source>
        <dbReference type="ARBA" id="ARBA00023015"/>
    </source>
</evidence>
<dbReference type="STRING" id="453582.SAMN05421580_10125"/>
<reference evidence="10" key="1">
    <citation type="submission" date="2017-01" db="EMBL/GenBank/DDBJ databases">
        <authorList>
            <person name="Varghese N."/>
            <person name="Submissions S."/>
        </authorList>
    </citation>
    <scope>NUCLEOTIDE SEQUENCE [LARGE SCALE GENOMIC DNA]</scope>
    <source>
        <strain evidence="10">DSM 19945</strain>
    </source>
</reference>
<dbReference type="InterPro" id="IPR038619">
    <property type="entry name" value="MraZ_sf"/>
</dbReference>
<name>A0A1N7IVA2_9RHOB</name>
<dbReference type="AlphaFoldDB" id="A0A1N7IVA2"/>
<keyword evidence="4 7" id="KW-0805">Transcription regulation</keyword>
<evidence type="ECO:0000256" key="3">
    <source>
        <dbReference type="ARBA" id="ARBA00022737"/>
    </source>
</evidence>
<evidence type="ECO:0000259" key="8">
    <source>
        <dbReference type="PROSITE" id="PS51740"/>
    </source>
</evidence>
<organism evidence="9 10">
    <name type="scientific">Rhodobacter aestuarii</name>
    <dbReference type="NCBI Taxonomy" id="453582"/>
    <lineage>
        <taxon>Bacteria</taxon>
        <taxon>Pseudomonadati</taxon>
        <taxon>Pseudomonadota</taxon>
        <taxon>Alphaproteobacteria</taxon>
        <taxon>Rhodobacterales</taxon>
        <taxon>Rhodobacter group</taxon>
        <taxon>Rhodobacter</taxon>
    </lineage>
</organism>
<dbReference type="InterPro" id="IPR003444">
    <property type="entry name" value="MraZ"/>
</dbReference>
<evidence type="ECO:0000256" key="5">
    <source>
        <dbReference type="ARBA" id="ARBA00023125"/>
    </source>
</evidence>
<keyword evidence="6 7" id="KW-0804">Transcription</keyword>
<evidence type="ECO:0000256" key="7">
    <source>
        <dbReference type="HAMAP-Rule" id="MF_01008"/>
    </source>
</evidence>
<proteinExistence type="inferred from homology"/>
<feature type="domain" description="SpoVT-AbrB" evidence="8">
    <location>
        <begin position="8"/>
        <end position="52"/>
    </location>
</feature>
<sequence length="165" mass="18448">MAGMFIGEYTFKVDSKGRVSIPALFRRELEEGDPEAAISKRPRLVIVYGADSQKMLQVHSYSGFQRLAQAINARPYNDPNRALLQRFVLNKAHPTEIDPDGRLVLPANLRERFKLVGDAYFAGMGETFEIWNPETFAEVDAARLEKLMAEVGEDFDPLSLLATGG</sequence>
<dbReference type="Pfam" id="PF02381">
    <property type="entry name" value="MraZ"/>
    <property type="match status" value="2"/>
</dbReference>
<dbReference type="SUPFAM" id="SSF89447">
    <property type="entry name" value="AbrB/MazE/MraZ-like"/>
    <property type="match status" value="1"/>
</dbReference>
<accession>A0A1N7IVA2</accession>
<keyword evidence="2 7" id="KW-0963">Cytoplasm</keyword>
<dbReference type="OrthoDB" id="9807753at2"/>
<dbReference type="InterPro" id="IPR035644">
    <property type="entry name" value="MraZ_C"/>
</dbReference>
<dbReference type="CDD" id="cd16320">
    <property type="entry name" value="MraZ_N"/>
    <property type="match status" value="1"/>
</dbReference>
<evidence type="ECO:0000256" key="2">
    <source>
        <dbReference type="ARBA" id="ARBA00022490"/>
    </source>
</evidence>
<dbReference type="InterPro" id="IPR037914">
    <property type="entry name" value="SpoVT-AbrB_sf"/>
</dbReference>
<dbReference type="PANTHER" id="PTHR34701:SF1">
    <property type="entry name" value="TRANSCRIPTIONAL REGULATOR MRAZ"/>
    <property type="match status" value="1"/>
</dbReference>
<dbReference type="Gene3D" id="3.40.1550.20">
    <property type="entry name" value="Transcriptional regulator MraZ domain"/>
    <property type="match status" value="1"/>
</dbReference>
<keyword evidence="5 7" id="KW-0238">DNA-binding</keyword>
<dbReference type="HAMAP" id="MF_01008">
    <property type="entry name" value="MraZ"/>
    <property type="match status" value="1"/>
</dbReference>
<protein>
    <recommendedName>
        <fullName evidence="1 7">Transcriptional regulator MraZ</fullName>
    </recommendedName>
</protein>
<dbReference type="NCBIfam" id="NF001476">
    <property type="entry name" value="PRK00326.2-2"/>
    <property type="match status" value="1"/>
</dbReference>
<comment type="similarity">
    <text evidence="7">Belongs to the MraZ family.</text>
</comment>
<comment type="subunit">
    <text evidence="7">Forms oligomers.</text>
</comment>